<dbReference type="OrthoDB" id="2290089at2759"/>
<feature type="compositionally biased region" description="Polar residues" evidence="1">
    <location>
        <begin position="202"/>
        <end position="216"/>
    </location>
</feature>
<evidence type="ECO:0000313" key="5">
    <source>
        <dbReference type="Proteomes" id="UP000605846"/>
    </source>
</evidence>
<feature type="region of interest" description="Disordered" evidence="1">
    <location>
        <begin position="241"/>
        <end position="282"/>
    </location>
</feature>
<feature type="region of interest" description="Disordered" evidence="1">
    <location>
        <begin position="368"/>
        <end position="430"/>
    </location>
</feature>
<feature type="compositionally biased region" description="Polar residues" evidence="1">
    <location>
        <begin position="380"/>
        <end position="394"/>
    </location>
</feature>
<feature type="compositionally biased region" description="Polar residues" evidence="1">
    <location>
        <begin position="404"/>
        <end position="417"/>
    </location>
</feature>
<feature type="signal peptide" evidence="3">
    <location>
        <begin position="1"/>
        <end position="24"/>
    </location>
</feature>
<feature type="compositionally biased region" description="Polar residues" evidence="1">
    <location>
        <begin position="51"/>
        <end position="60"/>
    </location>
</feature>
<evidence type="ECO:0000256" key="1">
    <source>
        <dbReference type="SAM" id="MobiDB-lite"/>
    </source>
</evidence>
<evidence type="ECO:0000313" key="4">
    <source>
        <dbReference type="EMBL" id="KAF7728202.1"/>
    </source>
</evidence>
<reference evidence="4" key="1">
    <citation type="submission" date="2020-01" db="EMBL/GenBank/DDBJ databases">
        <title>Genome Sequencing of Three Apophysomyces-Like Fungal Strains Confirms a Novel Fungal Genus in the Mucoromycota with divergent Burkholderia-like Endosymbiotic Bacteria.</title>
        <authorList>
            <person name="Stajich J.E."/>
            <person name="Macias A.M."/>
            <person name="Carter-House D."/>
            <person name="Lovett B."/>
            <person name="Kasson L.R."/>
            <person name="Berry K."/>
            <person name="Grigoriev I."/>
            <person name="Chang Y."/>
            <person name="Spatafora J."/>
            <person name="Kasson M.T."/>
        </authorList>
    </citation>
    <scope>NUCLEOTIDE SEQUENCE</scope>
    <source>
        <strain evidence="4">NRRL A-21654</strain>
    </source>
</reference>
<proteinExistence type="predicted"/>
<dbReference type="EMBL" id="JABAYA010000042">
    <property type="protein sequence ID" value="KAF7728202.1"/>
    <property type="molecule type" value="Genomic_DNA"/>
</dbReference>
<feature type="compositionally biased region" description="Low complexity" evidence="1">
    <location>
        <begin position="38"/>
        <end position="50"/>
    </location>
</feature>
<feature type="transmembrane region" description="Helical" evidence="2">
    <location>
        <begin position="167"/>
        <end position="188"/>
    </location>
</feature>
<protein>
    <recommendedName>
        <fullName evidence="6">Mid2 domain-containing protein</fullName>
    </recommendedName>
</protein>
<keyword evidence="2" id="KW-0472">Membrane</keyword>
<comment type="caution">
    <text evidence="4">The sequence shown here is derived from an EMBL/GenBank/DDBJ whole genome shotgun (WGS) entry which is preliminary data.</text>
</comment>
<keyword evidence="2" id="KW-1133">Transmembrane helix</keyword>
<keyword evidence="5" id="KW-1185">Reference proteome</keyword>
<accession>A0A8H7BQK5</accession>
<dbReference type="AlphaFoldDB" id="A0A8H7BQK5"/>
<evidence type="ECO:0000256" key="2">
    <source>
        <dbReference type="SAM" id="Phobius"/>
    </source>
</evidence>
<sequence length="430" mass="45742">MRYKSTQGLWISILLVLLASYVQAGFFDGIFGGGDKTTTTPAPDATTANPGSTSPVNPTTPDHPLSTTPVLPPTSQSPTAGQITSLLPSPIPPTSSQQTTTQDPHPSTSLSPSTTQRSNTRSSSNNNSESNTSQQTSSSDSASASATSSSETENSNQKPASSSNTGVIIGSVCAFVAVIGAGFGYAFLSKTRKKNRKNRLYNQDNLPTHDYNSPDNNAHGPFDSRPSPAMAAAAVVAADNIHQQQQHKPYNNWEDPHAGSQYAYNHPSHGMSPQMPPAAATPTTHDPYYSPPMTTTALNPAMNYPDAGVSGAYYNVHSPVSNASPTHYYEPAYGGNQYDPYAQQQQYTTVPPAATPVVAASTATAGPTYSAPHTYDDPPTQVSQHRQSPNTYDQSYHVGHDQQHPGTNGFPSHQANPTGHMYGGNEWNYR</sequence>
<feature type="region of interest" description="Disordered" evidence="1">
    <location>
        <begin position="38"/>
        <end position="164"/>
    </location>
</feature>
<evidence type="ECO:0008006" key="6">
    <source>
        <dbReference type="Google" id="ProtNLM"/>
    </source>
</evidence>
<name>A0A8H7BQK5_9FUNG</name>
<evidence type="ECO:0000256" key="3">
    <source>
        <dbReference type="SAM" id="SignalP"/>
    </source>
</evidence>
<feature type="chain" id="PRO_5034983073" description="Mid2 domain-containing protein" evidence="3">
    <location>
        <begin position="25"/>
        <end position="430"/>
    </location>
</feature>
<feature type="region of interest" description="Disordered" evidence="1">
    <location>
        <begin position="202"/>
        <end position="227"/>
    </location>
</feature>
<keyword evidence="3" id="KW-0732">Signal</keyword>
<gene>
    <name evidence="4" type="ORF">EC973_006596</name>
</gene>
<dbReference type="Proteomes" id="UP000605846">
    <property type="component" value="Unassembled WGS sequence"/>
</dbReference>
<feature type="compositionally biased region" description="Low complexity" evidence="1">
    <location>
        <begin position="64"/>
        <end position="156"/>
    </location>
</feature>
<keyword evidence="2" id="KW-0812">Transmembrane</keyword>
<organism evidence="4 5">
    <name type="scientific">Apophysomyces ossiformis</name>
    <dbReference type="NCBI Taxonomy" id="679940"/>
    <lineage>
        <taxon>Eukaryota</taxon>
        <taxon>Fungi</taxon>
        <taxon>Fungi incertae sedis</taxon>
        <taxon>Mucoromycota</taxon>
        <taxon>Mucoromycotina</taxon>
        <taxon>Mucoromycetes</taxon>
        <taxon>Mucorales</taxon>
        <taxon>Mucorineae</taxon>
        <taxon>Mucoraceae</taxon>
        <taxon>Apophysomyces</taxon>
    </lineage>
</organism>